<accession>A0ABU6MIR9</accession>
<sequence>MIQVKVIDCEHEKDLEEEVNKFLKTLDDNRFVDIKFNVAAIPEEVDAQIYCFSAMILYKKAAKTS</sequence>
<dbReference type="RefSeq" id="WP_066270012.1">
    <property type="nucleotide sequence ID" value="NZ_JARMAB010000011.1"/>
</dbReference>
<dbReference type="Pfam" id="PF10957">
    <property type="entry name" value="Spore_Cse60"/>
    <property type="match status" value="1"/>
</dbReference>
<evidence type="ECO:0000313" key="1">
    <source>
        <dbReference type="EMBL" id="MED1203132.1"/>
    </source>
</evidence>
<gene>
    <name evidence="1" type="ORF">P4T90_08575</name>
</gene>
<dbReference type="Proteomes" id="UP001341444">
    <property type="component" value="Unassembled WGS sequence"/>
</dbReference>
<evidence type="ECO:0000313" key="2">
    <source>
        <dbReference type="Proteomes" id="UP001341444"/>
    </source>
</evidence>
<protein>
    <submittedName>
        <fullName evidence="1">Sporulation protein Cse60</fullName>
    </submittedName>
</protein>
<reference evidence="1 2" key="1">
    <citation type="submission" date="2023-03" db="EMBL/GenBank/DDBJ databases">
        <title>Bacillus Genome Sequencing.</title>
        <authorList>
            <person name="Dunlap C."/>
        </authorList>
    </citation>
    <scope>NUCLEOTIDE SEQUENCE [LARGE SCALE GENOMIC DNA]</scope>
    <source>
        <strain evidence="1 2">B-23453</strain>
    </source>
</reference>
<dbReference type="EMBL" id="JARMAB010000011">
    <property type="protein sequence ID" value="MED1203132.1"/>
    <property type="molecule type" value="Genomic_DNA"/>
</dbReference>
<organism evidence="1 2">
    <name type="scientific">Heyndrickxia acidicola</name>
    <dbReference type="NCBI Taxonomy" id="209389"/>
    <lineage>
        <taxon>Bacteria</taxon>
        <taxon>Bacillati</taxon>
        <taxon>Bacillota</taxon>
        <taxon>Bacilli</taxon>
        <taxon>Bacillales</taxon>
        <taxon>Bacillaceae</taxon>
        <taxon>Heyndrickxia</taxon>
    </lineage>
</organism>
<keyword evidence="2" id="KW-1185">Reference proteome</keyword>
<comment type="caution">
    <text evidence="1">The sequence shown here is derived from an EMBL/GenBank/DDBJ whole genome shotgun (WGS) entry which is preliminary data.</text>
</comment>
<proteinExistence type="predicted"/>
<dbReference type="InterPro" id="IPR020296">
    <property type="entry name" value="Spore_Cse60"/>
</dbReference>
<name>A0ABU6MIR9_9BACI</name>